<organism evidence="1 2">
    <name type="scientific">Escherichia phage 121Q</name>
    <dbReference type="NCBI Taxonomy" id="1555202"/>
    <lineage>
        <taxon>Viruses</taxon>
        <taxon>Duplodnaviria</taxon>
        <taxon>Heunggongvirae</taxon>
        <taxon>Uroviricota</taxon>
        <taxon>Caudoviricetes</taxon>
        <taxon>Asteriusvirus</taxon>
        <taxon>Asteriusvirus av121Q</taxon>
    </lineage>
</organism>
<protein>
    <submittedName>
        <fullName evidence="1">Uncharacterized protein</fullName>
    </submittedName>
</protein>
<dbReference type="KEGG" id="vg:22111232"/>
<reference evidence="1 2" key="1">
    <citation type="submission" date="2014-09" db="EMBL/GenBank/DDBJ databases">
        <authorList>
            <person name="Lapin J.S."/>
            <person name="Pope W.H."/>
            <person name="Hua J."/>
            <person name="Ford M.E."/>
            <person name="Conway J.F."/>
            <person name="Hatfull G.F."/>
            <person name="Hendrix R.W."/>
        </authorList>
    </citation>
    <scope>NUCLEOTIDE SEQUENCE [LARGE SCALE GENOMIC DNA]</scope>
</reference>
<evidence type="ECO:0000313" key="1">
    <source>
        <dbReference type="EMBL" id="AIT14082.1"/>
    </source>
</evidence>
<evidence type="ECO:0000313" key="2">
    <source>
        <dbReference type="Proteomes" id="UP000029889"/>
    </source>
</evidence>
<gene>
    <name evidence="1" type="primary">192</name>
    <name evidence="1" type="ORF">PBI_121Q_192</name>
</gene>
<dbReference type="RefSeq" id="YP_009101779.1">
    <property type="nucleotide sequence ID" value="NC_025447.1"/>
</dbReference>
<dbReference type="EMBL" id="KM507819">
    <property type="protein sequence ID" value="AIT14082.1"/>
    <property type="molecule type" value="Genomic_DNA"/>
</dbReference>
<sequence length="146" mass="17045">MYVYRFELKFSYIEPNLDPARTVGPFARYSTRYSTKNGFDRLLMTTPSQFQPEPTEDGIYSIKSGWVFGCQSLKDLFRFFTMDLGKLHRAGFAISVYEVPDHHVDIGRNQVQYYCGSAKLVRIMSVKEAKDEFRQSKRETHEVIYG</sequence>
<dbReference type="OrthoDB" id="39294at10239"/>
<accession>A0A097EXA8</accession>
<keyword evidence="2" id="KW-1185">Reference proteome</keyword>
<name>A0A097EXA8_9CAUD</name>
<proteinExistence type="predicted"/>
<dbReference type="GeneID" id="22111232"/>
<dbReference type="Proteomes" id="UP000029889">
    <property type="component" value="Segment"/>
</dbReference>